<dbReference type="EMBL" id="CP001618">
    <property type="protein sequence ID" value="ACQ79719.1"/>
    <property type="molecule type" value="Genomic_DNA"/>
</dbReference>
<keyword evidence="1 2" id="KW-0732">Signal</keyword>
<sequence length="583" mass="61000">MPISRSVTVVAALAGLALLAGPGAAKAGDRPPIDVQVLAISDFHGYLSPPADAANGSIEAPGGGRLTVGGAAYLATHLDAAAAGRPNSIRVANGDSFTGWQWEVTMARDEPTIELLDHLGIEASAVGNHELDVSLEFLRDHVMGGECFGRVGVDMCFERSDGAPFSAVDFPFLAANLHDASSGDRPFASTYVRDVVGPGNQVAQVGFIGVTTPAVERIFASYQVGRLVAEEMTQAVDEAAAELHRDGVDAIVVLAHDGAETSGTYDECGDATGPVVDLAREASPLVDVVVGGHWHTAFSCSVTDPAGRPRAVVSPGHHGQVFADLSFRVNPGTGEIVRESVSAVNVPVTRNVTPDPEVADLVEHWVGTGGELWARPLATVTENIPNVPDALGQSPARNLVADAYRDIGSSLGEPADLALVEPYQVRNGVSYARGTNPQDADGTVLYGEGWVVQGRASSVVTLEITGADLLDALEQQWREDPDVSYLPLSLSAGARLTIDAERDAGSRVVELMLDGVPIDQAARYRVAMSSRLALGMDGFTVLASGTDPVRSDMDYFAFTAWMESQGTLSAPATDRVVELSGGA</sequence>
<dbReference type="AlphaFoldDB" id="C5C2N3"/>
<evidence type="ECO:0000256" key="2">
    <source>
        <dbReference type="RuleBase" id="RU362119"/>
    </source>
</evidence>
<feature type="signal peptide" evidence="2">
    <location>
        <begin position="1"/>
        <end position="27"/>
    </location>
</feature>
<proteinExistence type="inferred from homology"/>
<dbReference type="InterPro" id="IPR036907">
    <property type="entry name" value="5'-Nucleotdase_C_sf"/>
</dbReference>
<dbReference type="STRING" id="471853.Bcav_1461"/>
<dbReference type="RefSeq" id="WP_015881959.1">
    <property type="nucleotide sequence ID" value="NC_012669.1"/>
</dbReference>
<dbReference type="KEGG" id="bcv:Bcav_1461"/>
<reference evidence="5 6" key="1">
    <citation type="journal article" date="2009" name="Stand. Genomic Sci.">
        <title>Complete genome sequence of Beutenbergia cavernae type strain (HKI 0122).</title>
        <authorList>
            <person name="Land M."/>
            <person name="Pukall R."/>
            <person name="Abt B."/>
            <person name="Goker M."/>
            <person name="Rohde M."/>
            <person name="Glavina Del Rio T."/>
            <person name="Tice H."/>
            <person name="Copeland A."/>
            <person name="Cheng J.F."/>
            <person name="Lucas S."/>
            <person name="Chen F."/>
            <person name="Nolan M."/>
            <person name="Bruce D."/>
            <person name="Goodwin L."/>
            <person name="Pitluck S."/>
            <person name="Ivanova N."/>
            <person name="Mavromatis K."/>
            <person name="Ovchinnikova G."/>
            <person name="Pati A."/>
            <person name="Chen A."/>
            <person name="Palaniappan K."/>
            <person name="Hauser L."/>
            <person name="Chang Y.J."/>
            <person name="Jefferies C.C."/>
            <person name="Saunders E."/>
            <person name="Brettin T."/>
            <person name="Detter J.C."/>
            <person name="Han C."/>
            <person name="Chain P."/>
            <person name="Bristow J."/>
            <person name="Eisen J.A."/>
            <person name="Markowitz V."/>
            <person name="Hugenholtz P."/>
            <person name="Kyrpides N.C."/>
            <person name="Klenk H.P."/>
            <person name="Lapidus A."/>
        </authorList>
    </citation>
    <scope>NUCLEOTIDE SEQUENCE [LARGE SCALE GENOMIC DNA]</scope>
    <source>
        <strain evidence="6">ATCC BAA-8 / DSM 12333 / NBRC 16432</strain>
    </source>
</reference>
<dbReference type="GO" id="GO:0000166">
    <property type="term" value="F:nucleotide binding"/>
    <property type="evidence" value="ECO:0007669"/>
    <property type="project" value="UniProtKB-KW"/>
</dbReference>
<keyword evidence="2" id="KW-0547">Nucleotide-binding</keyword>
<dbReference type="SUPFAM" id="SSF55816">
    <property type="entry name" value="5'-nucleotidase (syn. UDP-sugar hydrolase), C-terminal domain"/>
    <property type="match status" value="1"/>
</dbReference>
<dbReference type="Proteomes" id="UP000007962">
    <property type="component" value="Chromosome"/>
</dbReference>
<feature type="chain" id="PRO_5005125157" evidence="2">
    <location>
        <begin position="28"/>
        <end position="583"/>
    </location>
</feature>
<accession>C5C2N3</accession>
<dbReference type="Pfam" id="PF00149">
    <property type="entry name" value="Metallophos"/>
    <property type="match status" value="1"/>
</dbReference>
<organism evidence="5 6">
    <name type="scientific">Beutenbergia cavernae (strain ATCC BAA-8 / DSM 12333 / CCUG 43141 / JCM 11478 / NBRC 16432 / NCIMB 13614 / HKI 0122)</name>
    <dbReference type="NCBI Taxonomy" id="471853"/>
    <lineage>
        <taxon>Bacteria</taxon>
        <taxon>Bacillati</taxon>
        <taxon>Actinomycetota</taxon>
        <taxon>Actinomycetes</taxon>
        <taxon>Micrococcales</taxon>
        <taxon>Beutenbergiaceae</taxon>
        <taxon>Beutenbergia</taxon>
    </lineage>
</organism>
<feature type="domain" description="Calcineurin-like phosphoesterase" evidence="3">
    <location>
        <begin position="37"/>
        <end position="296"/>
    </location>
</feature>
<dbReference type="PRINTS" id="PR01607">
    <property type="entry name" value="APYRASEFAMLY"/>
</dbReference>
<keyword evidence="2" id="KW-0378">Hydrolase</keyword>
<evidence type="ECO:0000313" key="6">
    <source>
        <dbReference type="Proteomes" id="UP000007962"/>
    </source>
</evidence>
<dbReference type="Gene3D" id="3.60.21.10">
    <property type="match status" value="1"/>
</dbReference>
<dbReference type="InterPro" id="IPR008334">
    <property type="entry name" value="5'-Nucleotdase_C"/>
</dbReference>
<dbReference type="SUPFAM" id="SSF56300">
    <property type="entry name" value="Metallo-dependent phosphatases"/>
    <property type="match status" value="1"/>
</dbReference>
<dbReference type="HOGENOM" id="CLU_005854_5_2_11"/>
<keyword evidence="6" id="KW-1185">Reference proteome</keyword>
<dbReference type="GO" id="GO:0009166">
    <property type="term" value="P:nucleotide catabolic process"/>
    <property type="evidence" value="ECO:0007669"/>
    <property type="project" value="InterPro"/>
</dbReference>
<evidence type="ECO:0000259" key="3">
    <source>
        <dbReference type="Pfam" id="PF00149"/>
    </source>
</evidence>
<dbReference type="GO" id="GO:0008253">
    <property type="term" value="F:5'-nucleotidase activity"/>
    <property type="evidence" value="ECO:0007669"/>
    <property type="project" value="TreeGrafter"/>
</dbReference>
<dbReference type="InterPro" id="IPR004843">
    <property type="entry name" value="Calcineurin-like_PHP"/>
</dbReference>
<evidence type="ECO:0000313" key="5">
    <source>
        <dbReference type="EMBL" id="ACQ79719.1"/>
    </source>
</evidence>
<dbReference type="InterPro" id="IPR029052">
    <property type="entry name" value="Metallo-depent_PP-like"/>
</dbReference>
<protein>
    <submittedName>
        <fullName evidence="5">5'-Nucleotidase domain protein</fullName>
    </submittedName>
</protein>
<name>C5C2N3_BEUC1</name>
<comment type="similarity">
    <text evidence="2">Belongs to the 5'-nucleotidase family.</text>
</comment>
<dbReference type="PANTHER" id="PTHR11575:SF24">
    <property type="entry name" value="5'-NUCLEOTIDASE"/>
    <property type="match status" value="1"/>
</dbReference>
<dbReference type="eggNOG" id="COG0737">
    <property type="taxonomic scope" value="Bacteria"/>
</dbReference>
<feature type="domain" description="5'-Nucleotidase C-terminal" evidence="4">
    <location>
        <begin position="388"/>
        <end position="543"/>
    </location>
</feature>
<dbReference type="GO" id="GO:0008768">
    <property type="term" value="F:UDP-sugar diphosphatase activity"/>
    <property type="evidence" value="ECO:0007669"/>
    <property type="project" value="TreeGrafter"/>
</dbReference>
<dbReference type="PANTHER" id="PTHR11575">
    <property type="entry name" value="5'-NUCLEOTIDASE-RELATED"/>
    <property type="match status" value="1"/>
</dbReference>
<dbReference type="Gene3D" id="3.90.780.10">
    <property type="entry name" value="5'-Nucleotidase, C-terminal domain"/>
    <property type="match status" value="1"/>
</dbReference>
<dbReference type="Pfam" id="PF02872">
    <property type="entry name" value="5_nucleotid_C"/>
    <property type="match status" value="1"/>
</dbReference>
<evidence type="ECO:0000259" key="4">
    <source>
        <dbReference type="Pfam" id="PF02872"/>
    </source>
</evidence>
<evidence type="ECO:0000256" key="1">
    <source>
        <dbReference type="ARBA" id="ARBA00022729"/>
    </source>
</evidence>
<dbReference type="GO" id="GO:0030288">
    <property type="term" value="C:outer membrane-bounded periplasmic space"/>
    <property type="evidence" value="ECO:0007669"/>
    <property type="project" value="TreeGrafter"/>
</dbReference>
<gene>
    <name evidence="5" type="ordered locus">Bcav_1461</name>
</gene>
<dbReference type="InterPro" id="IPR006179">
    <property type="entry name" value="5_nucleotidase/apyrase"/>
</dbReference>
<dbReference type="OrthoDB" id="1016457at2"/>